<feature type="region of interest" description="Disordered" evidence="1">
    <location>
        <begin position="1"/>
        <end position="32"/>
    </location>
</feature>
<sequence length="107" mass="10795">MAAGEGDVAEDADGAGASAGRPGVSTLLAGLPSSGACIGTQGALELPERSVATMATAYTAQSRPTNMPMRRYLRPRRPVASTKTGPSAAPPTGSGTRSARWRPTPSI</sequence>
<evidence type="ECO:0000313" key="2">
    <source>
        <dbReference type="EMBL" id="APY88034.1"/>
    </source>
</evidence>
<keyword evidence="3" id="KW-1185">Reference proteome</keyword>
<organism evidence="2 3">
    <name type="scientific">Streptomyces alfalfae</name>
    <dbReference type="NCBI Taxonomy" id="1642299"/>
    <lineage>
        <taxon>Bacteria</taxon>
        <taxon>Bacillati</taxon>
        <taxon>Actinomycetota</taxon>
        <taxon>Actinomycetes</taxon>
        <taxon>Kitasatosporales</taxon>
        <taxon>Streptomycetaceae</taxon>
        <taxon>Streptomyces</taxon>
    </lineage>
</organism>
<accession>A0ABM6GVR2</accession>
<protein>
    <submittedName>
        <fullName evidence="2">Uncharacterized protein</fullName>
    </submittedName>
</protein>
<dbReference type="Proteomes" id="UP000187191">
    <property type="component" value="Chromosome"/>
</dbReference>
<evidence type="ECO:0000313" key="3">
    <source>
        <dbReference type="Proteomes" id="UP000187191"/>
    </source>
</evidence>
<feature type="region of interest" description="Disordered" evidence="1">
    <location>
        <begin position="60"/>
        <end position="107"/>
    </location>
</feature>
<dbReference type="EMBL" id="CP015588">
    <property type="protein sequence ID" value="APY88034.1"/>
    <property type="molecule type" value="Genomic_DNA"/>
</dbReference>
<proteinExistence type="predicted"/>
<evidence type="ECO:0000256" key="1">
    <source>
        <dbReference type="SAM" id="MobiDB-lite"/>
    </source>
</evidence>
<reference evidence="2 3" key="1">
    <citation type="submission" date="2016-05" db="EMBL/GenBank/DDBJ databases">
        <authorList>
            <person name="Gu J."/>
        </authorList>
    </citation>
    <scope>NUCLEOTIDE SEQUENCE [LARGE SCALE GENOMIC DNA]</scope>
    <source>
        <strain evidence="2 3">ACCC40021</strain>
    </source>
</reference>
<name>A0ABM6GVR2_9ACTN</name>
<gene>
    <name evidence="2" type="ORF">A7J05_22105</name>
</gene>